<dbReference type="Gene3D" id="3.30.530.20">
    <property type="match status" value="1"/>
</dbReference>
<sequence>MAGSSGCATFGTRGWTPWSACWSNSSRTPNRVTRIASMVHADTTAPTVQIRRRLKAGAEQIFDLWTQPDLMVRWLSPFPGAVHCKASCDLRPGGAFSLAMSSGESSRDVSGIYVLVDRPRKLVFTWMGPLTNHVDTLVTVELHPHGYETELVLTHERLPTSAIVEGHTKGWGNILDHLADAVSERL</sequence>
<dbReference type="Proteomes" id="UP000274358">
    <property type="component" value="Unassembled WGS sequence"/>
</dbReference>
<protein>
    <submittedName>
        <fullName evidence="3">SRPBCC domain-containing protein</fullName>
    </submittedName>
</protein>
<evidence type="ECO:0000313" key="3">
    <source>
        <dbReference type="EMBL" id="RUL79947.1"/>
    </source>
</evidence>
<comment type="caution">
    <text evidence="3">The sequence shown here is derived from an EMBL/GenBank/DDBJ whole genome shotgun (WGS) entry which is preliminary data.</text>
</comment>
<proteinExistence type="inferred from homology"/>
<dbReference type="AlphaFoldDB" id="A0A432MCD5"/>
<dbReference type="InterPro" id="IPR013538">
    <property type="entry name" value="ASHA1/2-like_C"/>
</dbReference>
<gene>
    <name evidence="3" type="ORF">EKH80_01780</name>
</gene>
<organism evidence="3 4">
    <name type="scientific">Dyella choica</name>
    <dbReference type="NCBI Taxonomy" id="1927959"/>
    <lineage>
        <taxon>Bacteria</taxon>
        <taxon>Pseudomonadati</taxon>
        <taxon>Pseudomonadota</taxon>
        <taxon>Gammaproteobacteria</taxon>
        <taxon>Lysobacterales</taxon>
        <taxon>Rhodanobacteraceae</taxon>
        <taxon>Dyella</taxon>
    </lineage>
</organism>
<evidence type="ECO:0000313" key="4">
    <source>
        <dbReference type="Proteomes" id="UP000274358"/>
    </source>
</evidence>
<dbReference type="EMBL" id="RYYV01000001">
    <property type="protein sequence ID" value="RUL79947.1"/>
    <property type="molecule type" value="Genomic_DNA"/>
</dbReference>
<feature type="domain" description="Activator of Hsp90 ATPase homologue 1/2-like C-terminal" evidence="2">
    <location>
        <begin position="56"/>
        <end position="182"/>
    </location>
</feature>
<keyword evidence="4" id="KW-1185">Reference proteome</keyword>
<reference evidence="3 4" key="1">
    <citation type="submission" date="2018-12" db="EMBL/GenBank/DDBJ databases">
        <title>Dyella dinghuensis sp. nov. DHOA06 and Dyella choica sp. nov. 4M-K27, isolated from forest soil.</title>
        <authorList>
            <person name="Qiu L.-H."/>
            <person name="Gao Z.-H."/>
        </authorList>
    </citation>
    <scope>NUCLEOTIDE SEQUENCE [LARGE SCALE GENOMIC DNA]</scope>
    <source>
        <strain evidence="3 4">4M-K27</strain>
    </source>
</reference>
<dbReference type="SUPFAM" id="SSF55961">
    <property type="entry name" value="Bet v1-like"/>
    <property type="match status" value="1"/>
</dbReference>
<dbReference type="CDD" id="cd07814">
    <property type="entry name" value="SRPBCC_CalC_Aha1-like"/>
    <property type="match status" value="1"/>
</dbReference>
<evidence type="ECO:0000256" key="1">
    <source>
        <dbReference type="ARBA" id="ARBA00006817"/>
    </source>
</evidence>
<comment type="similarity">
    <text evidence="1">Belongs to the AHA1 family.</text>
</comment>
<dbReference type="Pfam" id="PF08327">
    <property type="entry name" value="AHSA1"/>
    <property type="match status" value="1"/>
</dbReference>
<name>A0A432MCD5_9GAMM</name>
<accession>A0A432MCD5</accession>
<dbReference type="InterPro" id="IPR023393">
    <property type="entry name" value="START-like_dom_sf"/>
</dbReference>
<evidence type="ECO:0000259" key="2">
    <source>
        <dbReference type="Pfam" id="PF08327"/>
    </source>
</evidence>